<feature type="binding site" evidence="1">
    <location>
        <position position="82"/>
    </location>
    <ligand>
        <name>FAD</name>
        <dbReference type="ChEBI" id="CHEBI:57692"/>
        <note>ligand shared between neighboring subunits</note>
    </ligand>
</feature>
<dbReference type="GO" id="GO:0070402">
    <property type="term" value="F:NADPH binding"/>
    <property type="evidence" value="ECO:0007669"/>
    <property type="project" value="TreeGrafter"/>
</dbReference>
<dbReference type="SUPFAM" id="SSF69796">
    <property type="entry name" value="Thymidylate synthase-complementing protein Thy1"/>
    <property type="match status" value="1"/>
</dbReference>
<keyword evidence="1" id="KW-0274">FAD</keyword>
<dbReference type="Gene3D" id="3.30.1360.170">
    <property type="match status" value="1"/>
</dbReference>
<comment type="cofactor">
    <cofactor evidence="1">
        <name>FAD</name>
        <dbReference type="ChEBI" id="CHEBI:57692"/>
    </cofactor>
    <text evidence="1">Binds 4 FAD per tetramer. Each FAD binding site is formed by three monomers.</text>
</comment>
<reference evidence="3" key="1">
    <citation type="submission" date="2021-05" db="EMBL/GenBank/DDBJ databases">
        <title>Genomic insights into ecological role and evolution of a novel Thermoplasmata order Candidatus Sysuiplasmatales.</title>
        <authorList>
            <person name="Yuan Y."/>
        </authorList>
    </citation>
    <scope>NUCLEOTIDE SEQUENCE</scope>
    <source>
        <strain evidence="3">TUT19-bin139</strain>
        <strain evidence="2">YP2-bin.285</strain>
    </source>
</reference>
<protein>
    <recommendedName>
        <fullName evidence="1">Flavin-dependent thymidylate synthase</fullName>
        <shortName evidence="1">FDTS</shortName>
        <ecNumber evidence="1">2.1.1.148</ecNumber>
    </recommendedName>
    <alternativeName>
        <fullName evidence="1">FAD-dependent thymidylate synthase</fullName>
    </alternativeName>
    <alternativeName>
        <fullName evidence="1">Thymidylate synthase ThyX</fullName>
        <shortName evidence="1">TS</shortName>
        <shortName evidence="1">TSase</shortName>
    </alternativeName>
</protein>
<organism evidence="3 4">
    <name type="scientific">Candidatus Sysuiplasma superficiale</name>
    <dbReference type="NCBI Taxonomy" id="2823368"/>
    <lineage>
        <taxon>Archaea</taxon>
        <taxon>Methanobacteriati</taxon>
        <taxon>Thermoplasmatota</taxon>
        <taxon>Thermoplasmata</taxon>
        <taxon>Candidatus Sysuiplasmatales</taxon>
        <taxon>Candidatus Sysuiplasmataceae</taxon>
        <taxon>Candidatus Sysuiplasma</taxon>
    </lineage>
</organism>
<dbReference type="GO" id="GO:0032259">
    <property type="term" value="P:methylation"/>
    <property type="evidence" value="ECO:0007669"/>
    <property type="project" value="UniProtKB-KW"/>
</dbReference>
<dbReference type="InterPro" id="IPR003669">
    <property type="entry name" value="Thymidylate_synthase_ThyX"/>
</dbReference>
<gene>
    <name evidence="1 3" type="primary">thyX</name>
    <name evidence="2" type="ORF">J9259_04745</name>
    <name evidence="3" type="ORF">KIY12_01225</name>
</gene>
<dbReference type="GO" id="GO:0004799">
    <property type="term" value="F:thymidylate synthase activity"/>
    <property type="evidence" value="ECO:0007669"/>
    <property type="project" value="TreeGrafter"/>
</dbReference>
<comment type="pathway">
    <text evidence="1">Pyrimidine metabolism; dTTP biosynthesis.</text>
</comment>
<dbReference type="PANTHER" id="PTHR34934:SF1">
    <property type="entry name" value="FLAVIN-DEPENDENT THYMIDYLATE SYNTHASE"/>
    <property type="match status" value="1"/>
</dbReference>
<comment type="subunit">
    <text evidence="1">Homotetramer.</text>
</comment>
<comment type="caution">
    <text evidence="3">The sequence shown here is derived from an EMBL/GenBank/DDBJ whole genome shotgun (WGS) entry which is preliminary data.</text>
</comment>
<feature type="active site" description="Involved in ionization of N3 of dUMP, leading to its activation" evidence="1">
    <location>
        <position position="167"/>
    </location>
</feature>
<comment type="catalytic activity">
    <reaction evidence="1">
        <text>dUMP + (6R)-5,10-methylene-5,6,7,8-tetrahydrofolate + NADPH + H(+) = dTMP + (6S)-5,6,7,8-tetrahydrofolate + NADP(+)</text>
        <dbReference type="Rhea" id="RHEA:29043"/>
        <dbReference type="ChEBI" id="CHEBI:15378"/>
        <dbReference type="ChEBI" id="CHEBI:15636"/>
        <dbReference type="ChEBI" id="CHEBI:57453"/>
        <dbReference type="ChEBI" id="CHEBI:57783"/>
        <dbReference type="ChEBI" id="CHEBI:58349"/>
        <dbReference type="ChEBI" id="CHEBI:63528"/>
        <dbReference type="ChEBI" id="CHEBI:246422"/>
        <dbReference type="EC" id="2.1.1.148"/>
    </reaction>
</comment>
<keyword evidence="1" id="KW-0285">Flavoprotein</keyword>
<feature type="binding site" evidence="1">
    <location>
        <begin position="156"/>
        <end position="158"/>
    </location>
    <ligand>
        <name>FAD</name>
        <dbReference type="ChEBI" id="CHEBI:57692"/>
        <note>ligand shared between neighboring subunits</note>
    </ligand>
</feature>
<dbReference type="GO" id="GO:0006231">
    <property type="term" value="P:dTMP biosynthetic process"/>
    <property type="evidence" value="ECO:0007669"/>
    <property type="project" value="UniProtKB-UniRule"/>
</dbReference>
<dbReference type="Pfam" id="PF02511">
    <property type="entry name" value="Thy1"/>
    <property type="match status" value="1"/>
</dbReference>
<keyword evidence="1 3" id="KW-0808">Transferase</keyword>
<dbReference type="EMBL" id="JAHEAC010000005">
    <property type="protein sequence ID" value="MBX8643341.1"/>
    <property type="molecule type" value="Genomic_DNA"/>
</dbReference>
<name>A0A8J7YVU1_9ARCH</name>
<keyword evidence="1" id="KW-0545">Nucleotide biosynthesis</keyword>
<feature type="binding site" evidence="1">
    <location>
        <begin position="74"/>
        <end position="76"/>
    </location>
    <ligand>
        <name>FAD</name>
        <dbReference type="ChEBI" id="CHEBI:57692"/>
        <note>ligand shared between neighboring subunits</note>
    </ligand>
</feature>
<comment type="caution">
    <text evidence="1">Lacks conserved residue(s) required for the propagation of feature annotation.</text>
</comment>
<dbReference type="CDD" id="cd20175">
    <property type="entry name" value="ThyX"/>
    <property type="match status" value="1"/>
</dbReference>
<sequence length="213" mass="24917">MSGRVKVELVSYTPNPVEACGRAAGICYDREQKEDYNSFIKRIIGYGHMDVIEHANFTFRIEGISRACSHQLVRHRHSSFSQRSQRYVSEKEAGYVIPSLDYLSAERRKESITLMEDYIRKSYEVYSRLVSLGVKKEDARFVLTNAAETKLYWTTNARSLRHFFIMRLDTSAQWEIRQMAQLAFDEAIKVAPPLFEDLKELRDTGHLRHHVYE</sequence>
<dbReference type="EC" id="2.1.1.148" evidence="1"/>
<evidence type="ECO:0000313" key="2">
    <source>
        <dbReference type="EMBL" id="MBX8631812.1"/>
    </source>
</evidence>
<dbReference type="InterPro" id="IPR036098">
    <property type="entry name" value="Thymidylate_synthase_ThyX_sf"/>
</dbReference>
<feature type="binding site" evidence="1">
    <location>
        <begin position="71"/>
        <end position="74"/>
    </location>
    <ligand>
        <name>dUMP</name>
        <dbReference type="ChEBI" id="CHEBI:246422"/>
        <note>ligand shared between dimeric partners</note>
    </ligand>
</feature>
<dbReference type="HAMAP" id="MF_01408">
    <property type="entry name" value="ThyX"/>
    <property type="match status" value="1"/>
</dbReference>
<proteinExistence type="inferred from homology"/>
<dbReference type="PROSITE" id="PS51331">
    <property type="entry name" value="THYX"/>
    <property type="match status" value="1"/>
</dbReference>
<evidence type="ECO:0000313" key="3">
    <source>
        <dbReference type="EMBL" id="MBX8643341.1"/>
    </source>
</evidence>
<dbReference type="PANTHER" id="PTHR34934">
    <property type="entry name" value="FLAVIN-DEPENDENT THYMIDYLATE SYNTHASE"/>
    <property type="match status" value="1"/>
</dbReference>
<dbReference type="NCBIfam" id="TIGR02170">
    <property type="entry name" value="thyX"/>
    <property type="match status" value="1"/>
</dbReference>
<accession>A0A8J7YVU1</accession>
<dbReference type="AlphaFoldDB" id="A0A8J7YVU1"/>
<dbReference type="Proteomes" id="UP000750197">
    <property type="component" value="Unassembled WGS sequence"/>
</dbReference>
<evidence type="ECO:0000313" key="4">
    <source>
        <dbReference type="Proteomes" id="UP000750197"/>
    </source>
</evidence>
<feature type="binding site" description="in other chain" evidence="1">
    <location>
        <position position="140"/>
    </location>
    <ligand>
        <name>dUMP</name>
        <dbReference type="ChEBI" id="CHEBI:246422"/>
        <note>ligand shared between dimeric partners</note>
    </ligand>
</feature>
<feature type="binding site" description="in other chain" evidence="1">
    <location>
        <begin position="82"/>
        <end position="86"/>
    </location>
    <ligand>
        <name>dUMP</name>
        <dbReference type="ChEBI" id="CHEBI:246422"/>
        <note>ligand shared between dimeric partners</note>
    </ligand>
</feature>
<comment type="function">
    <text evidence="1">Catalyzes the reductive methylation of 2'-deoxyuridine-5'-monophosphate (dUMP) to 2'-deoxythymidine-5'-monophosphate (dTMP) while utilizing 5,10-methylenetetrahydrofolate (mTHF) as the methyl donor, and NADPH and FADH(2) as the reductant.</text>
</comment>
<comment type="similarity">
    <text evidence="1">Belongs to the thymidylate synthase ThyX family.</text>
</comment>
<dbReference type="GO" id="GO:0006235">
    <property type="term" value="P:dTTP biosynthetic process"/>
    <property type="evidence" value="ECO:0007669"/>
    <property type="project" value="UniProtKB-UniRule"/>
</dbReference>
<dbReference type="GO" id="GO:0050797">
    <property type="term" value="F:thymidylate synthase (FAD) activity"/>
    <property type="evidence" value="ECO:0007669"/>
    <property type="project" value="UniProtKB-UniRule"/>
</dbReference>
<evidence type="ECO:0000256" key="1">
    <source>
        <dbReference type="HAMAP-Rule" id="MF_01408"/>
    </source>
</evidence>
<dbReference type="GO" id="GO:0050660">
    <property type="term" value="F:flavin adenine dinucleotide binding"/>
    <property type="evidence" value="ECO:0007669"/>
    <property type="project" value="UniProtKB-UniRule"/>
</dbReference>
<keyword evidence="1 3" id="KW-0489">Methyltransferase</keyword>
<feature type="binding site" evidence="1">
    <location>
        <position position="162"/>
    </location>
    <ligand>
        <name>FAD</name>
        <dbReference type="ChEBI" id="CHEBI:57692"/>
        <note>ligand shared between neighboring subunits</note>
    </ligand>
</feature>
<dbReference type="UniPathway" id="UPA00575"/>
<dbReference type="Proteomes" id="UP000716004">
    <property type="component" value="Unassembled WGS sequence"/>
</dbReference>
<keyword evidence="1" id="KW-0521">NADP</keyword>
<feature type="binding site" evidence="1">
    <location>
        <position position="167"/>
    </location>
    <ligand>
        <name>dUMP</name>
        <dbReference type="ChEBI" id="CHEBI:246422"/>
        <note>ligand shared between dimeric partners</note>
    </ligand>
</feature>
<dbReference type="EMBL" id="JAGVSJ010000009">
    <property type="protein sequence ID" value="MBX8631812.1"/>
    <property type="molecule type" value="Genomic_DNA"/>
</dbReference>